<evidence type="ECO:0000313" key="2">
    <source>
        <dbReference type="EMBL" id="KZP08636.1"/>
    </source>
</evidence>
<evidence type="ECO:0000313" key="3">
    <source>
        <dbReference type="Proteomes" id="UP000076532"/>
    </source>
</evidence>
<evidence type="ECO:0000256" key="1">
    <source>
        <dbReference type="SAM" id="MobiDB-lite"/>
    </source>
</evidence>
<dbReference type="AlphaFoldDB" id="A0A165XKJ7"/>
<dbReference type="Proteomes" id="UP000076532">
    <property type="component" value="Unassembled WGS sequence"/>
</dbReference>
<sequence>MAGRCPSRCVHARPEPLQRGGKANASRRHHRDQRDPLAVRVWWPAEDRESKTMPSAYADGGISGPMTNGTDTGMPTQEPAIFADELSLETSVKAAAELRRAQMAKERDLTDCALPKYYDSNVYKKRFSQPDGNVVWQVVDSMKRENYKQDLVDFIGSYIAEKS</sequence>
<name>A0A165XKJ7_9AGAM</name>
<gene>
    <name evidence="2" type="ORF">FIBSPDRAFT_257118</name>
</gene>
<feature type="region of interest" description="Disordered" evidence="1">
    <location>
        <begin position="52"/>
        <end position="77"/>
    </location>
</feature>
<accession>A0A165XKJ7</accession>
<dbReference type="EMBL" id="KV417717">
    <property type="protein sequence ID" value="KZP08636.1"/>
    <property type="molecule type" value="Genomic_DNA"/>
</dbReference>
<feature type="region of interest" description="Disordered" evidence="1">
    <location>
        <begin position="1"/>
        <end position="35"/>
    </location>
</feature>
<organism evidence="2 3">
    <name type="scientific">Athelia psychrophila</name>
    <dbReference type="NCBI Taxonomy" id="1759441"/>
    <lineage>
        <taxon>Eukaryota</taxon>
        <taxon>Fungi</taxon>
        <taxon>Dikarya</taxon>
        <taxon>Basidiomycota</taxon>
        <taxon>Agaricomycotina</taxon>
        <taxon>Agaricomycetes</taxon>
        <taxon>Agaricomycetidae</taxon>
        <taxon>Atheliales</taxon>
        <taxon>Atheliaceae</taxon>
        <taxon>Athelia</taxon>
    </lineage>
</organism>
<proteinExistence type="predicted"/>
<keyword evidence="3" id="KW-1185">Reference proteome</keyword>
<reference evidence="2 3" key="1">
    <citation type="journal article" date="2016" name="Mol. Biol. Evol.">
        <title>Comparative Genomics of Early-Diverging Mushroom-Forming Fungi Provides Insights into the Origins of Lignocellulose Decay Capabilities.</title>
        <authorList>
            <person name="Nagy L.G."/>
            <person name="Riley R."/>
            <person name="Tritt A."/>
            <person name="Adam C."/>
            <person name="Daum C."/>
            <person name="Floudas D."/>
            <person name="Sun H."/>
            <person name="Yadav J.S."/>
            <person name="Pangilinan J."/>
            <person name="Larsson K.H."/>
            <person name="Matsuura K."/>
            <person name="Barry K."/>
            <person name="Labutti K."/>
            <person name="Kuo R."/>
            <person name="Ohm R.A."/>
            <person name="Bhattacharya S.S."/>
            <person name="Shirouzu T."/>
            <person name="Yoshinaga Y."/>
            <person name="Martin F.M."/>
            <person name="Grigoriev I.V."/>
            <person name="Hibbett D.S."/>
        </authorList>
    </citation>
    <scope>NUCLEOTIDE SEQUENCE [LARGE SCALE GENOMIC DNA]</scope>
    <source>
        <strain evidence="2 3">CBS 109695</strain>
    </source>
</reference>
<protein>
    <submittedName>
        <fullName evidence="2">Uncharacterized protein</fullName>
    </submittedName>
</protein>
<feature type="compositionally biased region" description="Polar residues" evidence="1">
    <location>
        <begin position="65"/>
        <end position="75"/>
    </location>
</feature>